<evidence type="ECO:0000313" key="4">
    <source>
        <dbReference type="Proteomes" id="UP000758603"/>
    </source>
</evidence>
<sequence>MGKVGWMIKCKEGLRISRYENNNHVELIAIEQALVVANRQTTAGENAVKVFTDSQRALIWIQGGTAHTVLTETVKSIYKLTDELTGKGCAVELHWVKEHNGNLGNVKADQLAAAVRVNFDRVIKTTNEVTVWQLPEILEGDALVEDGMWNAHWNDDQVGVAWICHTMEAESLQVADTPYPALCRRAGQSRATPRDRQFTLDESDLSD</sequence>
<organism evidence="3 4">
    <name type="scientific">Truncatella angustata</name>
    <dbReference type="NCBI Taxonomy" id="152316"/>
    <lineage>
        <taxon>Eukaryota</taxon>
        <taxon>Fungi</taxon>
        <taxon>Dikarya</taxon>
        <taxon>Ascomycota</taxon>
        <taxon>Pezizomycotina</taxon>
        <taxon>Sordariomycetes</taxon>
        <taxon>Xylariomycetidae</taxon>
        <taxon>Amphisphaeriales</taxon>
        <taxon>Sporocadaceae</taxon>
        <taxon>Truncatella</taxon>
    </lineage>
</organism>
<feature type="domain" description="RNase H type-1" evidence="2">
    <location>
        <begin position="1"/>
        <end position="117"/>
    </location>
</feature>
<dbReference type="InterPro" id="IPR012337">
    <property type="entry name" value="RNaseH-like_sf"/>
</dbReference>
<reference evidence="3" key="1">
    <citation type="journal article" date="2021" name="Nat. Commun.">
        <title>Genetic determinants of endophytism in the Arabidopsis root mycobiome.</title>
        <authorList>
            <person name="Mesny F."/>
            <person name="Miyauchi S."/>
            <person name="Thiergart T."/>
            <person name="Pickel B."/>
            <person name="Atanasova L."/>
            <person name="Karlsson M."/>
            <person name="Huettel B."/>
            <person name="Barry K.W."/>
            <person name="Haridas S."/>
            <person name="Chen C."/>
            <person name="Bauer D."/>
            <person name="Andreopoulos W."/>
            <person name="Pangilinan J."/>
            <person name="LaButti K."/>
            <person name="Riley R."/>
            <person name="Lipzen A."/>
            <person name="Clum A."/>
            <person name="Drula E."/>
            <person name="Henrissat B."/>
            <person name="Kohler A."/>
            <person name="Grigoriev I.V."/>
            <person name="Martin F.M."/>
            <person name="Hacquard S."/>
        </authorList>
    </citation>
    <scope>NUCLEOTIDE SEQUENCE</scope>
    <source>
        <strain evidence="3">MPI-SDFR-AT-0073</strain>
    </source>
</reference>
<dbReference type="GeneID" id="70134769"/>
<dbReference type="Proteomes" id="UP000758603">
    <property type="component" value="Unassembled WGS sequence"/>
</dbReference>
<dbReference type="PROSITE" id="PS50879">
    <property type="entry name" value="RNASE_H_1"/>
    <property type="match status" value="1"/>
</dbReference>
<dbReference type="EMBL" id="JAGPXC010000003">
    <property type="protein sequence ID" value="KAH6656055.1"/>
    <property type="molecule type" value="Genomic_DNA"/>
</dbReference>
<protein>
    <recommendedName>
        <fullName evidence="2">RNase H type-1 domain-containing protein</fullName>
    </recommendedName>
</protein>
<comment type="caution">
    <text evidence="3">The sequence shown here is derived from an EMBL/GenBank/DDBJ whole genome shotgun (WGS) entry which is preliminary data.</text>
</comment>
<dbReference type="GO" id="GO:0003676">
    <property type="term" value="F:nucleic acid binding"/>
    <property type="evidence" value="ECO:0007669"/>
    <property type="project" value="InterPro"/>
</dbReference>
<dbReference type="InterPro" id="IPR036397">
    <property type="entry name" value="RNaseH_sf"/>
</dbReference>
<feature type="region of interest" description="Disordered" evidence="1">
    <location>
        <begin position="186"/>
        <end position="207"/>
    </location>
</feature>
<dbReference type="InterPro" id="IPR002156">
    <property type="entry name" value="RNaseH_domain"/>
</dbReference>
<evidence type="ECO:0000259" key="2">
    <source>
        <dbReference type="PROSITE" id="PS50879"/>
    </source>
</evidence>
<dbReference type="OrthoDB" id="2752996at2759"/>
<dbReference type="RefSeq" id="XP_045960320.1">
    <property type="nucleotide sequence ID" value="XM_046105878.1"/>
</dbReference>
<dbReference type="AlphaFoldDB" id="A0A9P8UPR0"/>
<name>A0A9P8UPR0_9PEZI</name>
<dbReference type="GO" id="GO:0004523">
    <property type="term" value="F:RNA-DNA hybrid ribonuclease activity"/>
    <property type="evidence" value="ECO:0007669"/>
    <property type="project" value="InterPro"/>
</dbReference>
<dbReference type="Pfam" id="PF00075">
    <property type="entry name" value="RNase_H"/>
    <property type="match status" value="1"/>
</dbReference>
<accession>A0A9P8UPR0</accession>
<dbReference type="SUPFAM" id="SSF53098">
    <property type="entry name" value="Ribonuclease H-like"/>
    <property type="match status" value="1"/>
</dbReference>
<gene>
    <name evidence="3" type="ORF">BKA67DRAFT_645449</name>
</gene>
<evidence type="ECO:0000256" key="1">
    <source>
        <dbReference type="SAM" id="MobiDB-lite"/>
    </source>
</evidence>
<keyword evidence="4" id="KW-1185">Reference proteome</keyword>
<proteinExistence type="predicted"/>
<dbReference type="Gene3D" id="3.30.420.10">
    <property type="entry name" value="Ribonuclease H-like superfamily/Ribonuclease H"/>
    <property type="match status" value="1"/>
</dbReference>
<evidence type="ECO:0000313" key="3">
    <source>
        <dbReference type="EMBL" id="KAH6656055.1"/>
    </source>
</evidence>